<dbReference type="Proteomes" id="UP000295674">
    <property type="component" value="Unassembled WGS sequence"/>
</dbReference>
<organism evidence="8 9">
    <name type="scientific">Saccharopolyspora terrae</name>
    <dbReference type="NCBI Taxonomy" id="2530384"/>
    <lineage>
        <taxon>Bacteria</taxon>
        <taxon>Bacillati</taxon>
        <taxon>Actinomycetota</taxon>
        <taxon>Actinomycetes</taxon>
        <taxon>Pseudonocardiales</taxon>
        <taxon>Pseudonocardiaceae</taxon>
        <taxon>Saccharopolyspora</taxon>
    </lineage>
</organism>
<dbReference type="NCBIfam" id="TIGR02937">
    <property type="entry name" value="sigma70-ECF"/>
    <property type="match status" value="1"/>
</dbReference>
<proteinExistence type="inferred from homology"/>
<dbReference type="GO" id="GO:0003677">
    <property type="term" value="F:DNA binding"/>
    <property type="evidence" value="ECO:0007669"/>
    <property type="project" value="UniProtKB-KW"/>
</dbReference>
<keyword evidence="2" id="KW-0805">Transcription regulation</keyword>
<dbReference type="SUPFAM" id="SSF88946">
    <property type="entry name" value="Sigma2 domain of RNA polymerase sigma factors"/>
    <property type="match status" value="1"/>
</dbReference>
<evidence type="ECO:0000256" key="2">
    <source>
        <dbReference type="ARBA" id="ARBA00023015"/>
    </source>
</evidence>
<keyword evidence="9" id="KW-1185">Reference proteome</keyword>
<evidence type="ECO:0000256" key="3">
    <source>
        <dbReference type="ARBA" id="ARBA00023082"/>
    </source>
</evidence>
<sequence length="180" mass="20030">MAKMDTKSTIRPVATDMDGVIREHGAALLSYATRLTGDRYLAEDIVQETWLRAWRHADRLSNGNGSVRGWLLRVAHNVAVDQHRSRKARPTEVAFESEELANRAVQSAPSDEVESRMVVDELLDHLSPAHRSAVVEVYVTDRTTASAATALGVPVGTVKSRLHHAIRSLRDRFRPMLEAV</sequence>
<name>A0A4R4VGL9_9PSEU</name>
<evidence type="ECO:0000256" key="5">
    <source>
        <dbReference type="ARBA" id="ARBA00023163"/>
    </source>
</evidence>
<dbReference type="InterPro" id="IPR014284">
    <property type="entry name" value="RNA_pol_sigma-70_dom"/>
</dbReference>
<feature type="domain" description="RNA polymerase sigma-70 region 2" evidence="6">
    <location>
        <begin position="21"/>
        <end position="87"/>
    </location>
</feature>
<dbReference type="AlphaFoldDB" id="A0A4R4VGL9"/>
<evidence type="ECO:0000313" key="9">
    <source>
        <dbReference type="Proteomes" id="UP000295674"/>
    </source>
</evidence>
<dbReference type="InterPro" id="IPR007627">
    <property type="entry name" value="RNA_pol_sigma70_r2"/>
</dbReference>
<dbReference type="Pfam" id="PF04542">
    <property type="entry name" value="Sigma70_r2"/>
    <property type="match status" value="1"/>
</dbReference>
<dbReference type="PANTHER" id="PTHR43133:SF52">
    <property type="entry name" value="ECF RNA POLYMERASE SIGMA FACTOR SIGL"/>
    <property type="match status" value="1"/>
</dbReference>
<comment type="caution">
    <text evidence="8">The sequence shown here is derived from an EMBL/GenBank/DDBJ whole genome shotgun (WGS) entry which is preliminary data.</text>
</comment>
<dbReference type="GO" id="GO:0016987">
    <property type="term" value="F:sigma factor activity"/>
    <property type="evidence" value="ECO:0007669"/>
    <property type="project" value="UniProtKB-KW"/>
</dbReference>
<dbReference type="InterPro" id="IPR013325">
    <property type="entry name" value="RNA_pol_sigma_r2"/>
</dbReference>
<feature type="domain" description="RNA polymerase sigma-70 region 4" evidence="7">
    <location>
        <begin position="122"/>
        <end position="170"/>
    </location>
</feature>
<dbReference type="Gene3D" id="1.10.10.10">
    <property type="entry name" value="Winged helix-like DNA-binding domain superfamily/Winged helix DNA-binding domain"/>
    <property type="match status" value="1"/>
</dbReference>
<dbReference type="SUPFAM" id="SSF88659">
    <property type="entry name" value="Sigma3 and sigma4 domains of RNA polymerase sigma factors"/>
    <property type="match status" value="1"/>
</dbReference>
<dbReference type="OrthoDB" id="9811152at2"/>
<evidence type="ECO:0000256" key="4">
    <source>
        <dbReference type="ARBA" id="ARBA00023125"/>
    </source>
</evidence>
<gene>
    <name evidence="8" type="ORF">E1181_17170</name>
</gene>
<comment type="similarity">
    <text evidence="1">Belongs to the sigma-70 factor family. ECF subfamily.</text>
</comment>
<evidence type="ECO:0000259" key="7">
    <source>
        <dbReference type="Pfam" id="PF04545"/>
    </source>
</evidence>
<protein>
    <submittedName>
        <fullName evidence="8">Sigma-70 family RNA polymerase sigma factor</fullName>
    </submittedName>
</protein>
<evidence type="ECO:0000256" key="1">
    <source>
        <dbReference type="ARBA" id="ARBA00010641"/>
    </source>
</evidence>
<dbReference type="InterPro" id="IPR039425">
    <property type="entry name" value="RNA_pol_sigma-70-like"/>
</dbReference>
<keyword evidence="5" id="KW-0804">Transcription</keyword>
<dbReference type="InterPro" id="IPR036388">
    <property type="entry name" value="WH-like_DNA-bd_sf"/>
</dbReference>
<accession>A0A4R4VGL9</accession>
<dbReference type="GO" id="GO:0006352">
    <property type="term" value="P:DNA-templated transcription initiation"/>
    <property type="evidence" value="ECO:0007669"/>
    <property type="project" value="InterPro"/>
</dbReference>
<dbReference type="Pfam" id="PF04545">
    <property type="entry name" value="Sigma70_r4"/>
    <property type="match status" value="1"/>
</dbReference>
<dbReference type="InterPro" id="IPR007630">
    <property type="entry name" value="RNA_pol_sigma70_r4"/>
</dbReference>
<dbReference type="PANTHER" id="PTHR43133">
    <property type="entry name" value="RNA POLYMERASE ECF-TYPE SIGMA FACTO"/>
    <property type="match status" value="1"/>
</dbReference>
<dbReference type="EMBL" id="SMKS01000028">
    <property type="protein sequence ID" value="TDD04769.1"/>
    <property type="molecule type" value="Genomic_DNA"/>
</dbReference>
<evidence type="ECO:0000313" key="8">
    <source>
        <dbReference type="EMBL" id="TDD04769.1"/>
    </source>
</evidence>
<keyword evidence="3" id="KW-0731">Sigma factor</keyword>
<evidence type="ECO:0000259" key="6">
    <source>
        <dbReference type="Pfam" id="PF04542"/>
    </source>
</evidence>
<reference evidence="8 9" key="1">
    <citation type="submission" date="2019-03" db="EMBL/GenBank/DDBJ databases">
        <title>Draft genome sequences of novel Actinobacteria.</title>
        <authorList>
            <person name="Sahin N."/>
            <person name="Ay H."/>
            <person name="Saygin H."/>
        </authorList>
    </citation>
    <scope>NUCLEOTIDE SEQUENCE [LARGE SCALE GENOMIC DNA]</scope>
    <source>
        <strain evidence="8 9">16K309</strain>
    </source>
</reference>
<dbReference type="Gene3D" id="1.10.1740.10">
    <property type="match status" value="1"/>
</dbReference>
<dbReference type="InterPro" id="IPR013324">
    <property type="entry name" value="RNA_pol_sigma_r3/r4-like"/>
</dbReference>
<keyword evidence="4" id="KW-0238">DNA-binding</keyword>